<reference evidence="2" key="1">
    <citation type="submission" date="2018-05" db="EMBL/GenBank/DDBJ databases">
        <title>Leptospira yasudae sp. nov. and Leptospira stimsonii sp. nov., two pathogenic species of the genus Leptospira isolated from environmental sources.</title>
        <authorList>
            <person name="Casanovas-Massana A."/>
            <person name="Hamond C."/>
            <person name="Santos L.A."/>
            <person name="Hacker K.P."/>
            <person name="Balassiano I."/>
            <person name="Medeiros M.A."/>
            <person name="Reis M.G."/>
            <person name="Ko A.I."/>
            <person name="Wunder E.A."/>
        </authorList>
    </citation>
    <scope>NUCLEOTIDE SEQUENCE [LARGE SCALE GENOMIC DNA]</scope>
    <source>
        <strain evidence="2">Yale</strain>
    </source>
</reference>
<dbReference type="EMBL" id="QHCT01000005">
    <property type="protein sequence ID" value="RHX87370.1"/>
    <property type="molecule type" value="Genomic_DNA"/>
</dbReference>
<gene>
    <name evidence="1" type="ORF">DLM75_17920</name>
</gene>
<evidence type="ECO:0000313" key="2">
    <source>
        <dbReference type="Proteomes" id="UP000265798"/>
    </source>
</evidence>
<organism evidence="1 2">
    <name type="scientific">Leptospira stimsonii</name>
    <dbReference type="NCBI Taxonomy" id="2202203"/>
    <lineage>
        <taxon>Bacteria</taxon>
        <taxon>Pseudomonadati</taxon>
        <taxon>Spirochaetota</taxon>
        <taxon>Spirochaetia</taxon>
        <taxon>Leptospirales</taxon>
        <taxon>Leptospiraceae</taxon>
        <taxon>Leptospira</taxon>
    </lineage>
</organism>
<comment type="caution">
    <text evidence="1">The sequence shown here is derived from an EMBL/GenBank/DDBJ whole genome shotgun (WGS) entry which is preliminary data.</text>
</comment>
<dbReference type="InterPro" id="IPR011008">
    <property type="entry name" value="Dimeric_a/b-barrel"/>
</dbReference>
<name>A0A396Z2H3_9LEPT</name>
<proteinExistence type="predicted"/>
<evidence type="ECO:0000313" key="1">
    <source>
        <dbReference type="EMBL" id="RHX87370.1"/>
    </source>
</evidence>
<dbReference type="Proteomes" id="UP000265798">
    <property type="component" value="Unassembled WGS sequence"/>
</dbReference>
<protein>
    <recommendedName>
        <fullName evidence="3">YCII-related domain-containing protein</fullName>
    </recommendedName>
</protein>
<dbReference type="AlphaFoldDB" id="A0A396Z2H3"/>
<sequence>MCLISGTNRFFFSKWPTSQQESLDSLKFDSYLKSGSFGGSMKKYLFLSIGFEQPTQEIMKAWGTWFALIKDRIADAGGHFSKGREITRNGTIQLPLDLNAITGYLIVHAESMEEAEEIARKCPIITSLKVFEISSSGG</sequence>
<evidence type="ECO:0008006" key="3">
    <source>
        <dbReference type="Google" id="ProtNLM"/>
    </source>
</evidence>
<accession>A0A396Z2H3</accession>
<dbReference type="SUPFAM" id="SSF54909">
    <property type="entry name" value="Dimeric alpha+beta barrel"/>
    <property type="match status" value="1"/>
</dbReference>